<keyword evidence="1" id="KW-0472">Membrane</keyword>
<reference evidence="2" key="1">
    <citation type="submission" date="2021-04" db="EMBL/GenBank/DDBJ databases">
        <title>Proteiniclasticum sedimins sp. nov., an obligate anaerobic bacterium isolated from anaerobic sludge.</title>
        <authorList>
            <person name="Liu J."/>
        </authorList>
    </citation>
    <scope>NUCLEOTIDE SEQUENCE</scope>
    <source>
        <strain evidence="2">BAD-10</strain>
    </source>
</reference>
<proteinExistence type="predicted"/>
<dbReference type="AlphaFoldDB" id="A0A941CNN2"/>
<feature type="transmembrane region" description="Helical" evidence="1">
    <location>
        <begin position="7"/>
        <end position="28"/>
    </location>
</feature>
<name>A0A941CNN2_9CLOT</name>
<feature type="transmembrane region" description="Helical" evidence="1">
    <location>
        <begin position="78"/>
        <end position="95"/>
    </location>
</feature>
<dbReference type="Proteomes" id="UP000675379">
    <property type="component" value="Unassembled WGS sequence"/>
</dbReference>
<comment type="caution">
    <text evidence="2">The sequence shown here is derived from an EMBL/GenBank/DDBJ whole genome shotgun (WGS) entry which is preliminary data.</text>
</comment>
<protein>
    <submittedName>
        <fullName evidence="2">Uncharacterized protein</fullName>
    </submittedName>
</protein>
<keyword evidence="1" id="KW-0812">Transmembrane</keyword>
<dbReference type="EMBL" id="JAGSCS010000007">
    <property type="protein sequence ID" value="MBR0576046.1"/>
    <property type="molecule type" value="Genomic_DNA"/>
</dbReference>
<keyword evidence="1" id="KW-1133">Transmembrane helix</keyword>
<dbReference type="RefSeq" id="WP_211800800.1">
    <property type="nucleotide sequence ID" value="NZ_JAGSCS010000007.1"/>
</dbReference>
<feature type="transmembrane region" description="Helical" evidence="1">
    <location>
        <begin position="48"/>
        <end position="66"/>
    </location>
</feature>
<evidence type="ECO:0000313" key="2">
    <source>
        <dbReference type="EMBL" id="MBR0576046.1"/>
    </source>
</evidence>
<accession>A0A941CNN2</accession>
<organism evidence="2 3">
    <name type="scientific">Proteiniclasticum sediminis</name>
    <dbReference type="NCBI Taxonomy" id="2804028"/>
    <lineage>
        <taxon>Bacteria</taxon>
        <taxon>Bacillati</taxon>
        <taxon>Bacillota</taxon>
        <taxon>Clostridia</taxon>
        <taxon>Eubacteriales</taxon>
        <taxon>Clostridiaceae</taxon>
        <taxon>Proteiniclasticum</taxon>
    </lineage>
</organism>
<gene>
    <name evidence="2" type="ORF">KCG48_06790</name>
</gene>
<sequence length="129" mass="14350">MKIIVKDVLFGLLIIILITAAEFIVTLPFDVSPDLSNAELVPLLNREFLLTAVPAGIITYFFAEFVKTTTKGEAIRRSLLWTAMVVLNYLAMALGNDRLGVIFGAWGLYVLFLFTLLGPLIFARVMKLL</sequence>
<evidence type="ECO:0000313" key="3">
    <source>
        <dbReference type="Proteomes" id="UP000675379"/>
    </source>
</evidence>
<feature type="transmembrane region" description="Helical" evidence="1">
    <location>
        <begin position="101"/>
        <end position="123"/>
    </location>
</feature>
<keyword evidence="3" id="KW-1185">Reference proteome</keyword>
<evidence type="ECO:0000256" key="1">
    <source>
        <dbReference type="SAM" id="Phobius"/>
    </source>
</evidence>